<keyword evidence="3" id="KW-0560">Oxidoreductase</keyword>
<dbReference type="GO" id="GO:0008270">
    <property type="term" value="F:zinc ion binding"/>
    <property type="evidence" value="ECO:0007669"/>
    <property type="project" value="InterPro"/>
</dbReference>
<evidence type="ECO:0000256" key="1">
    <source>
        <dbReference type="ARBA" id="ARBA00022723"/>
    </source>
</evidence>
<evidence type="ECO:0000256" key="2">
    <source>
        <dbReference type="ARBA" id="ARBA00022833"/>
    </source>
</evidence>
<dbReference type="GO" id="GO:0016491">
    <property type="term" value="F:oxidoreductase activity"/>
    <property type="evidence" value="ECO:0007669"/>
    <property type="project" value="UniProtKB-KW"/>
</dbReference>
<dbReference type="InterPro" id="IPR050129">
    <property type="entry name" value="Zn_alcohol_dh"/>
</dbReference>
<feature type="domain" description="Alcohol dehydrogenase-like N-terminal" evidence="4">
    <location>
        <begin position="1"/>
        <end position="102"/>
    </location>
</feature>
<dbReference type="Gene3D" id="3.90.180.10">
    <property type="entry name" value="Medium-chain alcohol dehydrogenases, catalytic domain"/>
    <property type="match status" value="1"/>
</dbReference>
<dbReference type="InterPro" id="IPR011032">
    <property type="entry name" value="GroES-like_sf"/>
</dbReference>
<evidence type="ECO:0000256" key="3">
    <source>
        <dbReference type="ARBA" id="ARBA00023002"/>
    </source>
</evidence>
<evidence type="ECO:0000313" key="5">
    <source>
        <dbReference type="EMBL" id="GAF74604.1"/>
    </source>
</evidence>
<dbReference type="InterPro" id="IPR002328">
    <property type="entry name" value="ADH_Zn_CS"/>
</dbReference>
<dbReference type="SUPFAM" id="SSF50129">
    <property type="entry name" value="GroES-like"/>
    <property type="match status" value="1"/>
</dbReference>
<evidence type="ECO:0000259" key="4">
    <source>
        <dbReference type="Pfam" id="PF08240"/>
    </source>
</evidence>
<gene>
    <name evidence="5" type="ORF">S01H1_17746</name>
</gene>
<dbReference type="AlphaFoldDB" id="X0S0L4"/>
<dbReference type="PANTHER" id="PTHR43401">
    <property type="entry name" value="L-THREONINE 3-DEHYDROGENASE"/>
    <property type="match status" value="1"/>
</dbReference>
<reference evidence="5" key="1">
    <citation type="journal article" date="2014" name="Front. Microbiol.">
        <title>High frequency of phylogenetically diverse reductive dehalogenase-homologous genes in deep subseafloor sedimentary metagenomes.</title>
        <authorList>
            <person name="Kawai M."/>
            <person name="Futagami T."/>
            <person name="Toyoda A."/>
            <person name="Takaki Y."/>
            <person name="Nishi S."/>
            <person name="Hori S."/>
            <person name="Arai W."/>
            <person name="Tsubouchi T."/>
            <person name="Morono Y."/>
            <person name="Uchiyama I."/>
            <person name="Ito T."/>
            <person name="Fujiyama A."/>
            <person name="Inagaki F."/>
            <person name="Takami H."/>
        </authorList>
    </citation>
    <scope>NUCLEOTIDE SEQUENCE</scope>
    <source>
        <strain evidence="5">Expedition CK06-06</strain>
    </source>
</reference>
<dbReference type="Pfam" id="PF08240">
    <property type="entry name" value="ADH_N"/>
    <property type="match status" value="1"/>
</dbReference>
<dbReference type="PANTHER" id="PTHR43401:SF2">
    <property type="entry name" value="L-THREONINE 3-DEHYDROGENASE"/>
    <property type="match status" value="1"/>
</dbReference>
<dbReference type="InterPro" id="IPR013154">
    <property type="entry name" value="ADH-like_N"/>
</dbReference>
<keyword evidence="1" id="KW-0479">Metal-binding</keyword>
<organism evidence="5">
    <name type="scientific">marine sediment metagenome</name>
    <dbReference type="NCBI Taxonomy" id="412755"/>
    <lineage>
        <taxon>unclassified sequences</taxon>
        <taxon>metagenomes</taxon>
        <taxon>ecological metagenomes</taxon>
    </lineage>
</organism>
<feature type="non-terminal residue" evidence="5">
    <location>
        <position position="1"/>
    </location>
</feature>
<name>X0S0L4_9ZZZZ</name>
<dbReference type="PROSITE" id="PS00059">
    <property type="entry name" value="ADH_ZINC"/>
    <property type="match status" value="1"/>
</dbReference>
<keyword evidence="2" id="KW-0862">Zinc</keyword>
<accession>X0S0L4</accession>
<proteinExistence type="predicted"/>
<dbReference type="EMBL" id="BARS01009435">
    <property type="protein sequence ID" value="GAF74604.1"/>
    <property type="molecule type" value="Genomic_DNA"/>
</dbReference>
<sequence length="134" mass="14337">VKVYACAICGTDVRIYRHGQKNVVPPHIIGHEIAGTVEALGPGVTGVEIGSHVVVVTSVGCGECKFCRRGWHNLCVKGVAIGYYYQGGFAQYITVPEPAVMQGNIIPFSPELSFPEASIVEPLSCCINGQEYLV</sequence>
<comment type="caution">
    <text evidence="5">The sequence shown here is derived from an EMBL/GenBank/DDBJ whole genome shotgun (WGS) entry which is preliminary data.</text>
</comment>
<protein>
    <recommendedName>
        <fullName evidence="4">Alcohol dehydrogenase-like N-terminal domain-containing protein</fullName>
    </recommendedName>
</protein>